<keyword evidence="2" id="KW-1185">Reference proteome</keyword>
<proteinExistence type="predicted"/>
<organism evidence="1 2">
    <name type="scientific">Natronorubrum thiooxidans</name>
    <dbReference type="NCBI Taxonomy" id="308853"/>
    <lineage>
        <taxon>Archaea</taxon>
        <taxon>Methanobacteriati</taxon>
        <taxon>Methanobacteriota</taxon>
        <taxon>Stenosarchaea group</taxon>
        <taxon>Halobacteria</taxon>
        <taxon>Halobacteriales</taxon>
        <taxon>Natrialbaceae</taxon>
        <taxon>Natronorubrum</taxon>
    </lineage>
</organism>
<sequence>MTSRNRRAVVITVAIAGTVAMTGWLSRVHERLGSDGGLTPSYRLFARGGDEQTVDSDIETEALEGA</sequence>
<evidence type="ECO:0000313" key="1">
    <source>
        <dbReference type="EMBL" id="SIR75218.1"/>
    </source>
</evidence>
<evidence type="ECO:0000313" key="2">
    <source>
        <dbReference type="Proteomes" id="UP000185936"/>
    </source>
</evidence>
<protein>
    <submittedName>
        <fullName evidence="1">Uncharacterized protein</fullName>
    </submittedName>
</protein>
<reference evidence="2" key="1">
    <citation type="submission" date="2017-01" db="EMBL/GenBank/DDBJ databases">
        <authorList>
            <person name="Varghese N."/>
            <person name="Submissions S."/>
        </authorList>
    </citation>
    <scope>NUCLEOTIDE SEQUENCE [LARGE SCALE GENOMIC DNA]</scope>
    <source>
        <strain evidence="2">type strain: HArc-</strain>
    </source>
</reference>
<dbReference type="EMBL" id="FTNR01000002">
    <property type="protein sequence ID" value="SIR75218.1"/>
    <property type="molecule type" value="Genomic_DNA"/>
</dbReference>
<dbReference type="STRING" id="308853.SAMN05421752_102253"/>
<name>A0A1N7DHD7_9EURY</name>
<gene>
    <name evidence="1" type="ORF">SAMN05421752_102253</name>
</gene>
<dbReference type="RefSeq" id="WP_076607946.1">
    <property type="nucleotide sequence ID" value="NZ_FTNR01000002.1"/>
</dbReference>
<accession>A0A1N7DHD7</accession>
<dbReference type="AlphaFoldDB" id="A0A1N7DHD7"/>
<dbReference type="Proteomes" id="UP000185936">
    <property type="component" value="Unassembled WGS sequence"/>
</dbReference>